<gene>
    <name evidence="1" type="ORF">F6X38_04530</name>
</gene>
<keyword evidence="2" id="KW-1185">Reference proteome</keyword>
<reference evidence="1 2" key="1">
    <citation type="submission" date="2019-09" db="EMBL/GenBank/DDBJ databases">
        <title>YIM 132180 draft genome.</title>
        <authorList>
            <person name="Zhang K."/>
        </authorList>
    </citation>
    <scope>NUCLEOTIDE SEQUENCE [LARGE SCALE GENOMIC DNA]</scope>
    <source>
        <strain evidence="1 2">YIM 132180</strain>
    </source>
</reference>
<dbReference type="AlphaFoldDB" id="A0A7V7PSH6"/>
<dbReference type="EMBL" id="VZDO01000002">
    <property type="protein sequence ID" value="KAB0682070.1"/>
    <property type="molecule type" value="Genomic_DNA"/>
</dbReference>
<evidence type="ECO:0000313" key="2">
    <source>
        <dbReference type="Proteomes" id="UP000432089"/>
    </source>
</evidence>
<evidence type="ECO:0000313" key="1">
    <source>
        <dbReference type="EMBL" id="KAB0682070.1"/>
    </source>
</evidence>
<dbReference type="Proteomes" id="UP000432089">
    <property type="component" value="Unassembled WGS sequence"/>
</dbReference>
<sequence length="94" mass="10241">MPSRSIETTVTFANPFAIGNTTGPKPAGTYRVVVDEDEIMGISFLAYHRVATLFHTPAIGTFGSQQVFDVDREDLDAALAADGEDRPRIHADNF</sequence>
<accession>A0A7V7PSH6</accession>
<organism evidence="1 2">
    <name type="scientific">Plantimonas leprariae</name>
    <dbReference type="NCBI Taxonomy" id="2615207"/>
    <lineage>
        <taxon>Bacteria</taxon>
        <taxon>Pseudomonadati</taxon>
        <taxon>Pseudomonadota</taxon>
        <taxon>Alphaproteobacteria</taxon>
        <taxon>Hyphomicrobiales</taxon>
        <taxon>Aurantimonadaceae</taxon>
        <taxon>Plantimonas</taxon>
    </lineage>
</organism>
<dbReference type="RefSeq" id="WP_150968329.1">
    <property type="nucleotide sequence ID" value="NZ_VZDO01000002.1"/>
</dbReference>
<proteinExistence type="predicted"/>
<name>A0A7V7PSH6_9HYPH</name>
<comment type="caution">
    <text evidence="1">The sequence shown here is derived from an EMBL/GenBank/DDBJ whole genome shotgun (WGS) entry which is preliminary data.</text>
</comment>
<protein>
    <submittedName>
        <fullName evidence="1">Uncharacterized protein</fullName>
    </submittedName>
</protein>